<keyword evidence="6" id="KW-1015">Disulfide bond</keyword>
<evidence type="ECO:0000256" key="6">
    <source>
        <dbReference type="ARBA" id="ARBA00023157"/>
    </source>
</evidence>
<comment type="caution">
    <text evidence="13">The sequence shown here is derived from an EMBL/GenBank/DDBJ whole genome shotgun (WGS) entry which is preliminary data.</text>
</comment>
<evidence type="ECO:0000256" key="4">
    <source>
        <dbReference type="ARBA" id="ARBA00022862"/>
    </source>
</evidence>
<dbReference type="GO" id="GO:0034599">
    <property type="term" value="P:cellular response to oxidative stress"/>
    <property type="evidence" value="ECO:0007669"/>
    <property type="project" value="TreeGrafter"/>
</dbReference>
<evidence type="ECO:0000313" key="14">
    <source>
        <dbReference type="Proteomes" id="UP000321635"/>
    </source>
</evidence>
<dbReference type="STRING" id="1120919.GCA_000429165_01555"/>
<dbReference type="Proteomes" id="UP000321635">
    <property type="component" value="Unassembled WGS sequence"/>
</dbReference>
<evidence type="ECO:0000256" key="5">
    <source>
        <dbReference type="ARBA" id="ARBA00023002"/>
    </source>
</evidence>
<dbReference type="Gene3D" id="3.40.30.10">
    <property type="entry name" value="Glutaredoxin"/>
    <property type="match status" value="1"/>
</dbReference>
<dbReference type="InterPro" id="IPR050924">
    <property type="entry name" value="Peroxiredoxin_BCP/PrxQ"/>
</dbReference>
<accession>A0A511XAL7</accession>
<evidence type="ECO:0000259" key="12">
    <source>
        <dbReference type="PROSITE" id="PS51352"/>
    </source>
</evidence>
<proteinExistence type="inferred from homology"/>
<evidence type="ECO:0000256" key="10">
    <source>
        <dbReference type="ARBA" id="ARBA00042639"/>
    </source>
</evidence>
<dbReference type="GO" id="GO:0008379">
    <property type="term" value="F:thioredoxin peroxidase activity"/>
    <property type="evidence" value="ECO:0007669"/>
    <property type="project" value="TreeGrafter"/>
</dbReference>
<dbReference type="EMBL" id="BJYF01000009">
    <property type="protein sequence ID" value="GEN59994.1"/>
    <property type="molecule type" value="Genomic_DNA"/>
</dbReference>
<keyword evidence="4" id="KW-0049">Antioxidant</keyword>
<dbReference type="AlphaFoldDB" id="A0A511XAL7"/>
<dbReference type="Pfam" id="PF00578">
    <property type="entry name" value="AhpC-TSA"/>
    <property type="match status" value="1"/>
</dbReference>
<evidence type="ECO:0000256" key="2">
    <source>
        <dbReference type="ARBA" id="ARBA00013017"/>
    </source>
</evidence>
<keyword evidence="5" id="KW-0560">Oxidoreductase</keyword>
<feature type="domain" description="Thioredoxin" evidence="12">
    <location>
        <begin position="67"/>
        <end position="216"/>
    </location>
</feature>
<protein>
    <recommendedName>
        <fullName evidence="2">thioredoxin-dependent peroxiredoxin</fullName>
        <ecNumber evidence="2">1.11.1.24</ecNumber>
    </recommendedName>
    <alternativeName>
        <fullName evidence="8">Thioredoxin peroxidase</fullName>
    </alternativeName>
    <alternativeName>
        <fullName evidence="10">Thioredoxin-dependent peroxiredoxin Bcp</fullName>
    </alternativeName>
</protein>
<evidence type="ECO:0000313" key="13">
    <source>
        <dbReference type="EMBL" id="GEN59994.1"/>
    </source>
</evidence>
<evidence type="ECO:0000256" key="11">
    <source>
        <dbReference type="ARBA" id="ARBA00049091"/>
    </source>
</evidence>
<dbReference type="CDD" id="cd03017">
    <property type="entry name" value="PRX_BCP"/>
    <property type="match status" value="1"/>
</dbReference>
<keyword evidence="14" id="KW-1185">Reference proteome</keyword>
<dbReference type="InterPro" id="IPR036249">
    <property type="entry name" value="Thioredoxin-like_sf"/>
</dbReference>
<name>A0A511XAL7_9PROT</name>
<evidence type="ECO:0000256" key="9">
    <source>
        <dbReference type="ARBA" id="ARBA00038489"/>
    </source>
</evidence>
<dbReference type="PANTHER" id="PTHR42801">
    <property type="entry name" value="THIOREDOXIN-DEPENDENT PEROXIDE REDUCTASE"/>
    <property type="match status" value="1"/>
</dbReference>
<evidence type="ECO:0000256" key="1">
    <source>
        <dbReference type="ARBA" id="ARBA00003330"/>
    </source>
</evidence>
<dbReference type="SUPFAM" id="SSF52833">
    <property type="entry name" value="Thioredoxin-like"/>
    <property type="match status" value="1"/>
</dbReference>
<comment type="function">
    <text evidence="1">Thiol-specific peroxidase that catalyzes the reduction of hydrogen peroxide and organic hydroperoxides to water and alcohols, respectively. Plays a role in cell protection against oxidative stress by detoxifying peroxides and as sensor of hydrogen peroxide-mediated signaling events.</text>
</comment>
<dbReference type="InterPro" id="IPR013766">
    <property type="entry name" value="Thioredoxin_domain"/>
</dbReference>
<evidence type="ECO:0000256" key="3">
    <source>
        <dbReference type="ARBA" id="ARBA00022559"/>
    </source>
</evidence>
<dbReference type="GO" id="GO:0005737">
    <property type="term" value="C:cytoplasm"/>
    <property type="evidence" value="ECO:0007669"/>
    <property type="project" value="TreeGrafter"/>
</dbReference>
<dbReference type="EC" id="1.11.1.24" evidence="2"/>
<gene>
    <name evidence="13" type="ORF">ANI02nite_18780</name>
</gene>
<sequence>MQAYFTMLKAPLVVHASREQASLIRIGQGFTAGLSNNESVSMLRRAASVLLPLALAAGFAPTAHAALPVGHAAPPISLQASMGGKEFSFSLADALKKGPVVVYFYPAAFTPGCTIEAHDFADAMDDFHALGATVIGVSMDPIDKLDKFSVSECRSRFAVAADTDGAVASAYDAKMALKAHATRTSYVIAPDGRIVMSYSDKAPDEHVTRSLAAVRALKDGKSG</sequence>
<dbReference type="PANTHER" id="PTHR42801:SF4">
    <property type="entry name" value="AHPC_TSA FAMILY PROTEIN"/>
    <property type="match status" value="1"/>
</dbReference>
<dbReference type="PROSITE" id="PS51352">
    <property type="entry name" value="THIOREDOXIN_2"/>
    <property type="match status" value="1"/>
</dbReference>
<reference evidence="13 14" key="1">
    <citation type="submission" date="2019-07" db="EMBL/GenBank/DDBJ databases">
        <title>Whole genome shotgun sequence of Acetobacter nitrogenifigens NBRC 105050.</title>
        <authorList>
            <person name="Hosoyama A."/>
            <person name="Uohara A."/>
            <person name="Ohji S."/>
            <person name="Ichikawa N."/>
        </authorList>
    </citation>
    <scope>NUCLEOTIDE SEQUENCE [LARGE SCALE GENOMIC DNA]</scope>
    <source>
        <strain evidence="13 14">NBRC 105050</strain>
    </source>
</reference>
<comment type="similarity">
    <text evidence="9">Belongs to the peroxiredoxin family. BCP/PrxQ subfamily.</text>
</comment>
<keyword evidence="7" id="KW-0676">Redox-active center</keyword>
<dbReference type="InterPro" id="IPR000866">
    <property type="entry name" value="AhpC/TSA"/>
</dbReference>
<evidence type="ECO:0000256" key="7">
    <source>
        <dbReference type="ARBA" id="ARBA00023284"/>
    </source>
</evidence>
<comment type="catalytic activity">
    <reaction evidence="11">
        <text>a hydroperoxide + [thioredoxin]-dithiol = an alcohol + [thioredoxin]-disulfide + H2O</text>
        <dbReference type="Rhea" id="RHEA:62620"/>
        <dbReference type="Rhea" id="RHEA-COMP:10698"/>
        <dbReference type="Rhea" id="RHEA-COMP:10700"/>
        <dbReference type="ChEBI" id="CHEBI:15377"/>
        <dbReference type="ChEBI" id="CHEBI:29950"/>
        <dbReference type="ChEBI" id="CHEBI:30879"/>
        <dbReference type="ChEBI" id="CHEBI:35924"/>
        <dbReference type="ChEBI" id="CHEBI:50058"/>
        <dbReference type="EC" id="1.11.1.24"/>
    </reaction>
</comment>
<organism evidence="13 14">
    <name type="scientific">Acetobacter nitrogenifigens DSM 23921 = NBRC 105050</name>
    <dbReference type="NCBI Taxonomy" id="1120919"/>
    <lineage>
        <taxon>Bacteria</taxon>
        <taxon>Pseudomonadati</taxon>
        <taxon>Pseudomonadota</taxon>
        <taxon>Alphaproteobacteria</taxon>
        <taxon>Acetobacterales</taxon>
        <taxon>Acetobacteraceae</taxon>
        <taxon>Acetobacter</taxon>
    </lineage>
</organism>
<keyword evidence="3" id="KW-0575">Peroxidase</keyword>
<dbReference type="GO" id="GO:0045454">
    <property type="term" value="P:cell redox homeostasis"/>
    <property type="evidence" value="ECO:0007669"/>
    <property type="project" value="TreeGrafter"/>
</dbReference>
<evidence type="ECO:0000256" key="8">
    <source>
        <dbReference type="ARBA" id="ARBA00032824"/>
    </source>
</evidence>